<dbReference type="InterPro" id="IPR015927">
    <property type="entry name" value="Peptidase_S24_S26A/B/C"/>
</dbReference>
<dbReference type="InterPro" id="IPR039418">
    <property type="entry name" value="LexA-like"/>
</dbReference>
<dbReference type="Gene3D" id="1.10.260.40">
    <property type="entry name" value="lambda repressor-like DNA-binding domains"/>
    <property type="match status" value="1"/>
</dbReference>
<reference evidence="5 6" key="1">
    <citation type="submission" date="2024-09" db="EMBL/GenBank/DDBJ databases">
        <authorList>
            <person name="Sun Q."/>
            <person name="Mori K."/>
        </authorList>
    </citation>
    <scope>NUCLEOTIDE SEQUENCE [LARGE SCALE GENOMIC DNA]</scope>
    <source>
        <strain evidence="5 6">CCM 8545</strain>
    </source>
</reference>
<dbReference type="SUPFAM" id="SSF51306">
    <property type="entry name" value="LexA/Signal peptidase"/>
    <property type="match status" value="1"/>
</dbReference>
<keyword evidence="1" id="KW-0805">Transcription regulation</keyword>
<name>A0ABV6CCK6_9GAMM</name>
<keyword evidence="3" id="KW-0804">Transcription</keyword>
<dbReference type="EMBL" id="JBHLXE010000108">
    <property type="protein sequence ID" value="MFC0180719.1"/>
    <property type="molecule type" value="Genomic_DNA"/>
</dbReference>
<feature type="domain" description="HTH cro/C1-type" evidence="4">
    <location>
        <begin position="37"/>
        <end position="77"/>
    </location>
</feature>
<dbReference type="SUPFAM" id="SSF47413">
    <property type="entry name" value="lambda repressor-like DNA-binding domains"/>
    <property type="match status" value="1"/>
</dbReference>
<comment type="caution">
    <text evidence="5">The sequence shown here is derived from an EMBL/GenBank/DDBJ whole genome shotgun (WGS) entry which is preliminary data.</text>
</comment>
<keyword evidence="6" id="KW-1185">Reference proteome</keyword>
<dbReference type="CDD" id="cd00093">
    <property type="entry name" value="HTH_XRE"/>
    <property type="match status" value="1"/>
</dbReference>
<dbReference type="CDD" id="cd06529">
    <property type="entry name" value="S24_LexA-like"/>
    <property type="match status" value="1"/>
</dbReference>
<evidence type="ECO:0000313" key="6">
    <source>
        <dbReference type="Proteomes" id="UP001589758"/>
    </source>
</evidence>
<dbReference type="RefSeq" id="WP_385877845.1">
    <property type="nucleotide sequence ID" value="NZ_JBHLXE010000108.1"/>
</dbReference>
<dbReference type="InterPro" id="IPR036286">
    <property type="entry name" value="LexA/Signal_pep-like_sf"/>
</dbReference>
<keyword evidence="2" id="KW-0238">DNA-binding</keyword>
<protein>
    <submittedName>
        <fullName evidence="5">Helix-turn-helix transcriptional regulator</fullName>
    </submittedName>
</protein>
<evidence type="ECO:0000256" key="2">
    <source>
        <dbReference type="ARBA" id="ARBA00023125"/>
    </source>
</evidence>
<dbReference type="PANTHER" id="PTHR40661:SF3">
    <property type="entry name" value="FELS-1 PROPHAGE TRANSCRIPTIONAL REGULATOR"/>
    <property type="match status" value="1"/>
</dbReference>
<dbReference type="PANTHER" id="PTHR40661">
    <property type="match status" value="1"/>
</dbReference>
<dbReference type="InterPro" id="IPR010982">
    <property type="entry name" value="Lambda_DNA-bd_dom_sf"/>
</dbReference>
<dbReference type="Gene3D" id="2.10.109.10">
    <property type="entry name" value="Umud Fragment, subunit A"/>
    <property type="match status" value="1"/>
</dbReference>
<dbReference type="Pfam" id="PF00717">
    <property type="entry name" value="Peptidase_S24"/>
    <property type="match status" value="1"/>
</dbReference>
<evidence type="ECO:0000313" key="5">
    <source>
        <dbReference type="EMBL" id="MFC0180719.1"/>
    </source>
</evidence>
<evidence type="ECO:0000259" key="4">
    <source>
        <dbReference type="PROSITE" id="PS50943"/>
    </source>
</evidence>
<gene>
    <name evidence="5" type="ORF">ACFFIT_11620</name>
</gene>
<evidence type="ECO:0000256" key="1">
    <source>
        <dbReference type="ARBA" id="ARBA00023015"/>
    </source>
</evidence>
<dbReference type="InterPro" id="IPR001387">
    <property type="entry name" value="Cro/C1-type_HTH"/>
</dbReference>
<dbReference type="PROSITE" id="PS50943">
    <property type="entry name" value="HTH_CROC1"/>
    <property type="match status" value="1"/>
</dbReference>
<evidence type="ECO:0000256" key="3">
    <source>
        <dbReference type="ARBA" id="ARBA00023163"/>
    </source>
</evidence>
<dbReference type="Proteomes" id="UP001589758">
    <property type="component" value="Unassembled WGS sequence"/>
</dbReference>
<dbReference type="Pfam" id="PF01381">
    <property type="entry name" value="HTH_3"/>
    <property type="match status" value="1"/>
</dbReference>
<organism evidence="5 6">
    <name type="scientific">Thorsellia kenyensis</name>
    <dbReference type="NCBI Taxonomy" id="1549888"/>
    <lineage>
        <taxon>Bacteria</taxon>
        <taxon>Pseudomonadati</taxon>
        <taxon>Pseudomonadota</taxon>
        <taxon>Gammaproteobacteria</taxon>
        <taxon>Enterobacterales</taxon>
        <taxon>Thorselliaceae</taxon>
        <taxon>Thorsellia</taxon>
    </lineage>
</organism>
<accession>A0ABV6CCK6</accession>
<sequence>MQKNKDNYTRLTHLENSSDTFHLRFQQLLKNTSFIGFARKSGISDKSIRDYFYGRTVPNIQKVREIAELLECNPSWLAFGIGSQEKIAVYPKTDNPERLIASEPSTSNLLNSYANLIDKEDIFFVSDTILKQKLFELIAQYPILSSLPDNLEGLFTKKKLNIPFSLKFIQNEFKCEPDQLFSYQVTSDSMSPRINTHDIIIVNTHQSAFVEGVYLLLMNDTLVLRHVQQMIGNKFKFSCINTSYSTEIVDGENLNRLFFVLGKVIWVGNKIT</sequence>
<proteinExistence type="predicted"/>
<dbReference type="SMART" id="SM00530">
    <property type="entry name" value="HTH_XRE"/>
    <property type="match status" value="1"/>
</dbReference>